<feature type="domain" description="Inward rectifier potassium channel C-terminal" evidence="2">
    <location>
        <begin position="5"/>
        <end position="40"/>
    </location>
</feature>
<gene>
    <name evidence="3" type="ORF">BV898_13244</name>
</gene>
<evidence type="ECO:0000313" key="3">
    <source>
        <dbReference type="EMBL" id="OQV12518.1"/>
    </source>
</evidence>
<evidence type="ECO:0000256" key="1">
    <source>
        <dbReference type="SAM" id="MobiDB-lite"/>
    </source>
</evidence>
<reference evidence="4" key="1">
    <citation type="submission" date="2017-01" db="EMBL/GenBank/DDBJ databases">
        <title>Comparative genomics of anhydrobiosis in the tardigrade Hypsibius dujardini.</title>
        <authorList>
            <person name="Yoshida Y."/>
            <person name="Koutsovoulos G."/>
            <person name="Laetsch D."/>
            <person name="Stevens L."/>
            <person name="Kumar S."/>
            <person name="Horikawa D."/>
            <person name="Ishino K."/>
            <person name="Komine S."/>
            <person name="Tomita M."/>
            <person name="Blaxter M."/>
            <person name="Arakawa K."/>
        </authorList>
    </citation>
    <scope>NUCLEOTIDE SEQUENCE [LARGE SCALE GENOMIC DNA]</scope>
    <source>
        <strain evidence="4">Z151</strain>
    </source>
</reference>
<accession>A0A1W0WBG5</accession>
<evidence type="ECO:0000259" key="2">
    <source>
        <dbReference type="Pfam" id="PF17655"/>
    </source>
</evidence>
<keyword evidence="4" id="KW-1185">Reference proteome</keyword>
<feature type="region of interest" description="Disordered" evidence="1">
    <location>
        <begin position="212"/>
        <end position="249"/>
    </location>
</feature>
<proteinExistence type="predicted"/>
<dbReference type="InterPro" id="IPR041647">
    <property type="entry name" value="IRK_C"/>
</dbReference>
<name>A0A1W0WBG5_HYPEX</name>
<feature type="compositionally biased region" description="Basic and acidic residues" evidence="1">
    <location>
        <begin position="226"/>
        <end position="238"/>
    </location>
</feature>
<dbReference type="Proteomes" id="UP000192578">
    <property type="component" value="Unassembled WGS sequence"/>
</dbReference>
<organism evidence="3 4">
    <name type="scientific">Hypsibius exemplaris</name>
    <name type="common">Freshwater tardigrade</name>
    <dbReference type="NCBI Taxonomy" id="2072580"/>
    <lineage>
        <taxon>Eukaryota</taxon>
        <taxon>Metazoa</taxon>
        <taxon>Ecdysozoa</taxon>
        <taxon>Tardigrada</taxon>
        <taxon>Eutardigrada</taxon>
        <taxon>Parachela</taxon>
        <taxon>Hypsibioidea</taxon>
        <taxon>Hypsibiidae</taxon>
        <taxon>Hypsibius</taxon>
    </lineage>
</organism>
<protein>
    <recommendedName>
        <fullName evidence="2">Inward rectifier potassium channel C-terminal domain-containing protein</fullName>
    </recommendedName>
</protein>
<evidence type="ECO:0000313" key="4">
    <source>
        <dbReference type="Proteomes" id="UP000192578"/>
    </source>
</evidence>
<dbReference type="Pfam" id="PF17655">
    <property type="entry name" value="IRK_C"/>
    <property type="match status" value="1"/>
</dbReference>
<dbReference type="AlphaFoldDB" id="A0A1W0WBG5"/>
<dbReference type="EMBL" id="MTYJ01000143">
    <property type="protein sequence ID" value="OQV12518.1"/>
    <property type="molecule type" value="Genomic_DNA"/>
</dbReference>
<comment type="caution">
    <text evidence="3">The sequence shown here is derived from an EMBL/GenBank/DDBJ whole genome shotgun (WGS) entry which is preliminary data.</text>
</comment>
<sequence length="271" mass="30408">MCPPFCQVITPDSPIYDLNKSSLGRSKFEIIVTLEGMWKSAPVAPPVALPVAPPVALPVALPVRYLVRYLSRYLVRHLVRHLVHYLLLPCSWVLGYSARELDENNSMSAPEIIFSSKESQHHPRASTSPGLVKSLSAFHLPTLNREHEGDIESSTRHNSHVDLNLISEIAEILKPPSPSLAHAVSSHTFDSMQAMVREYEHNMRRLSRVSLDMGSHQQHAHHAAPSRRDSSSHHDQLHRSGSPLSMRRIGVNSFAIPPIEEDEQEVQITKF</sequence>